<evidence type="ECO:0000256" key="2">
    <source>
        <dbReference type="ARBA" id="ARBA00004496"/>
    </source>
</evidence>
<dbReference type="FunFam" id="1.20.120.1150:FF:000002">
    <property type="entry name" value="Serine/threonine-protein phosphatase 2A activator"/>
    <property type="match status" value="1"/>
</dbReference>
<dbReference type="Proteomes" id="UP000095300">
    <property type="component" value="Unassembled WGS sequence"/>
</dbReference>
<dbReference type="OrthoDB" id="16120at2759"/>
<evidence type="ECO:0000256" key="3">
    <source>
        <dbReference type="ARBA" id="ARBA00011019"/>
    </source>
</evidence>
<dbReference type="EC" id="5.2.1.8" evidence="4 10"/>
<gene>
    <name evidence="11" type="primary">106094078</name>
</gene>
<evidence type="ECO:0000256" key="5">
    <source>
        <dbReference type="ARBA" id="ARBA00022490"/>
    </source>
</evidence>
<evidence type="ECO:0000256" key="7">
    <source>
        <dbReference type="ARBA" id="ARBA00023235"/>
    </source>
</evidence>
<dbReference type="GO" id="GO:0007052">
    <property type="term" value="P:mitotic spindle organization"/>
    <property type="evidence" value="ECO:0007669"/>
    <property type="project" value="TreeGrafter"/>
</dbReference>
<evidence type="ECO:0000256" key="6">
    <source>
        <dbReference type="ARBA" id="ARBA00023110"/>
    </source>
</evidence>
<sequence length="303" mass="34966">MDMIVQDPKNIPQDLIGCVQPEKRVKFESDIQKWLRSEAYHDLIGFINGISTAIQGKKVSDDIYVSTEMQKLLDMFDKLNAMVDEIPPTDQPQRFGNKSFRDWSRKMNQDIFEILRNCVPKDKCSLVVELGFYLSESFGNSVRIDYGTGHELSFIFFLCSLFKGGILEERDNVACALRLFNTYLKFARRLQKTYRMEPAGSQGVWSLDDYQFVPFIWGSAQLAAQSPTTPDKFLDEEIINSLKDDYMFIACIDFIKQVKKGHFAEHSYQLWSISAVPSWSKINSGLVKMYEKEILSKFPNKTC</sequence>
<name>A0A1I8PXA8_STOCA</name>
<dbReference type="Gene3D" id="1.20.120.1150">
    <property type="match status" value="1"/>
</dbReference>
<dbReference type="CDD" id="cd04087">
    <property type="entry name" value="PTPA"/>
    <property type="match status" value="1"/>
</dbReference>
<keyword evidence="6 10" id="KW-0697">Rotamase</keyword>
<evidence type="ECO:0000256" key="10">
    <source>
        <dbReference type="RuleBase" id="RU361210"/>
    </source>
</evidence>
<evidence type="ECO:0000256" key="1">
    <source>
        <dbReference type="ARBA" id="ARBA00000971"/>
    </source>
</evidence>
<evidence type="ECO:0000313" key="11">
    <source>
        <dbReference type="EnsemblMetazoa" id="SCAU011945-PA"/>
    </source>
</evidence>
<dbReference type="GO" id="GO:0003755">
    <property type="term" value="F:peptidyl-prolyl cis-trans isomerase activity"/>
    <property type="evidence" value="ECO:0007669"/>
    <property type="project" value="UniProtKB-KW"/>
</dbReference>
<organism evidence="11 12">
    <name type="scientific">Stomoxys calcitrans</name>
    <name type="common">Stable fly</name>
    <name type="synonym">Conops calcitrans</name>
    <dbReference type="NCBI Taxonomy" id="35570"/>
    <lineage>
        <taxon>Eukaryota</taxon>
        <taxon>Metazoa</taxon>
        <taxon>Ecdysozoa</taxon>
        <taxon>Arthropoda</taxon>
        <taxon>Hexapoda</taxon>
        <taxon>Insecta</taxon>
        <taxon>Pterygota</taxon>
        <taxon>Neoptera</taxon>
        <taxon>Endopterygota</taxon>
        <taxon>Diptera</taxon>
        <taxon>Brachycera</taxon>
        <taxon>Muscomorpha</taxon>
        <taxon>Muscoidea</taxon>
        <taxon>Muscidae</taxon>
        <taxon>Stomoxys</taxon>
    </lineage>
</organism>
<dbReference type="EnsemblMetazoa" id="SCAU011945-RA">
    <property type="protein sequence ID" value="SCAU011945-PA"/>
    <property type="gene ID" value="SCAU011945"/>
</dbReference>
<dbReference type="PANTHER" id="PTHR10012:SF0">
    <property type="entry name" value="SERINE_THREONINE-PROTEIN PHOSPHATASE 2A ACTIVATOR"/>
    <property type="match status" value="1"/>
</dbReference>
<dbReference type="AlphaFoldDB" id="A0A1I8PXA8"/>
<dbReference type="PIRSF" id="PIRSF016325">
    <property type="entry name" value="Phstyr_phstse_ac"/>
    <property type="match status" value="1"/>
</dbReference>
<proteinExistence type="inferred from homology"/>
<keyword evidence="7 10" id="KW-0413">Isomerase</keyword>
<comment type="subcellular location">
    <subcellularLocation>
        <location evidence="2 10">Cytoplasm</location>
    </subcellularLocation>
</comment>
<dbReference type="GO" id="GO:0005634">
    <property type="term" value="C:nucleus"/>
    <property type="evidence" value="ECO:0007669"/>
    <property type="project" value="TreeGrafter"/>
</dbReference>
<dbReference type="InterPro" id="IPR037218">
    <property type="entry name" value="PTPA_sf"/>
</dbReference>
<comment type="catalytic activity">
    <reaction evidence="1 10">
        <text>[protein]-peptidylproline (omega=180) = [protein]-peptidylproline (omega=0)</text>
        <dbReference type="Rhea" id="RHEA:16237"/>
        <dbReference type="Rhea" id="RHEA-COMP:10747"/>
        <dbReference type="Rhea" id="RHEA-COMP:10748"/>
        <dbReference type="ChEBI" id="CHEBI:83833"/>
        <dbReference type="ChEBI" id="CHEBI:83834"/>
        <dbReference type="EC" id="5.2.1.8"/>
    </reaction>
</comment>
<reference evidence="11" key="1">
    <citation type="submission" date="2020-05" db="UniProtKB">
        <authorList>
            <consortium name="EnsemblMetazoa"/>
        </authorList>
    </citation>
    <scope>IDENTIFICATION</scope>
    <source>
        <strain evidence="11">USDA</strain>
    </source>
</reference>
<keyword evidence="5 10" id="KW-0963">Cytoplasm</keyword>
<comment type="similarity">
    <text evidence="3 10">Belongs to the PTPA-type PPIase family.</text>
</comment>
<evidence type="ECO:0000256" key="4">
    <source>
        <dbReference type="ARBA" id="ARBA00013194"/>
    </source>
</evidence>
<evidence type="ECO:0000256" key="9">
    <source>
        <dbReference type="ARBA" id="ARBA00044820"/>
    </source>
</evidence>
<dbReference type="InterPro" id="IPR004327">
    <property type="entry name" value="Phstyr_phstse_ac"/>
</dbReference>
<dbReference type="Pfam" id="PF03095">
    <property type="entry name" value="PTPA"/>
    <property type="match status" value="1"/>
</dbReference>
<dbReference type="PANTHER" id="PTHR10012">
    <property type="entry name" value="SERINE/THREONINE-PROTEIN PHOSPHATASE 2A REGULATORY SUBUNIT B"/>
    <property type="match status" value="1"/>
</dbReference>
<dbReference type="VEuPathDB" id="VectorBase:SCAU011945"/>
<comment type="function">
    <text evidence="10">PPIases accelerate the folding of proteins. It catalyzes the cis-trans isomerization of proline imidic peptide bonds in oligopeptides.</text>
</comment>
<dbReference type="GO" id="GO:0008160">
    <property type="term" value="F:protein tyrosine phosphatase activator activity"/>
    <property type="evidence" value="ECO:0007669"/>
    <property type="project" value="TreeGrafter"/>
</dbReference>
<dbReference type="InterPro" id="IPR043170">
    <property type="entry name" value="PTPA_C_lid"/>
</dbReference>
<keyword evidence="12" id="KW-1185">Reference proteome</keyword>
<accession>A0A1I8PXA8</accession>
<dbReference type="STRING" id="35570.A0A1I8PXA8"/>
<evidence type="ECO:0000256" key="8">
    <source>
        <dbReference type="ARBA" id="ARBA00044786"/>
    </source>
</evidence>
<evidence type="ECO:0000313" key="12">
    <source>
        <dbReference type="Proteomes" id="UP000095300"/>
    </source>
</evidence>
<dbReference type="GO" id="GO:0005737">
    <property type="term" value="C:cytoplasm"/>
    <property type="evidence" value="ECO:0007669"/>
    <property type="project" value="UniProtKB-SubCell"/>
</dbReference>
<protein>
    <recommendedName>
        <fullName evidence="8 10">Serine/threonine-protein phosphatase 2A activator</fullName>
        <ecNumber evidence="4 10">5.2.1.8</ecNumber>
    </recommendedName>
    <alternativeName>
        <fullName evidence="9 10">Phosphotyrosyl phosphatase activator</fullName>
    </alternativeName>
</protein>
<dbReference type="SUPFAM" id="SSF140984">
    <property type="entry name" value="PTPA-like"/>
    <property type="match status" value="1"/>
</dbReference>
<dbReference type="GO" id="GO:0000159">
    <property type="term" value="C:protein phosphatase type 2A complex"/>
    <property type="evidence" value="ECO:0007669"/>
    <property type="project" value="TreeGrafter"/>
</dbReference>